<keyword evidence="2" id="KW-1185">Reference proteome</keyword>
<proteinExistence type="predicted"/>
<dbReference type="EMBL" id="SJPK01000012">
    <property type="protein sequence ID" value="TWT56534.1"/>
    <property type="molecule type" value="Genomic_DNA"/>
</dbReference>
<accession>A0A5C5X059</accession>
<name>A0A5C5X059_9BACT</name>
<comment type="caution">
    <text evidence="1">The sequence shown here is derived from an EMBL/GenBank/DDBJ whole genome shotgun (WGS) entry which is preliminary data.</text>
</comment>
<reference evidence="1 2" key="1">
    <citation type="submission" date="2019-02" db="EMBL/GenBank/DDBJ databases">
        <title>Deep-cultivation of Planctomycetes and their phenomic and genomic characterization uncovers novel biology.</title>
        <authorList>
            <person name="Wiegand S."/>
            <person name="Jogler M."/>
            <person name="Boedeker C."/>
            <person name="Pinto D."/>
            <person name="Vollmers J."/>
            <person name="Rivas-Marin E."/>
            <person name="Kohn T."/>
            <person name="Peeters S.H."/>
            <person name="Heuer A."/>
            <person name="Rast P."/>
            <person name="Oberbeckmann S."/>
            <person name="Bunk B."/>
            <person name="Jeske O."/>
            <person name="Meyerdierks A."/>
            <person name="Storesund J.E."/>
            <person name="Kallscheuer N."/>
            <person name="Luecker S."/>
            <person name="Lage O.M."/>
            <person name="Pohl T."/>
            <person name="Merkel B.J."/>
            <person name="Hornburger P."/>
            <person name="Mueller R.-W."/>
            <person name="Bruemmer F."/>
            <person name="Labrenz M."/>
            <person name="Spormann A.M."/>
            <person name="Op Den Camp H."/>
            <person name="Overmann J."/>
            <person name="Amann R."/>
            <person name="Jetten M.S.M."/>
            <person name="Mascher T."/>
            <person name="Medema M.H."/>
            <person name="Devos D.P."/>
            <person name="Kaster A.-K."/>
            <person name="Ovreas L."/>
            <person name="Rohde M."/>
            <person name="Galperin M.Y."/>
            <person name="Jogler C."/>
        </authorList>
    </citation>
    <scope>NUCLEOTIDE SEQUENCE [LARGE SCALE GENOMIC DNA]</scope>
    <source>
        <strain evidence="1 2">CA85</strain>
    </source>
</reference>
<sequence length="197" mass="22807">MPNLSTPKLPKPTLVHPDYCRQWGLDGETSTASLSVADRDRYSHYCEWRRNWRRLRCDRLPMDVRLTAYLWLVGEQGGWFHLGRSPIPSEKWLRKMLGIHRHALGRYIRDAKTKGRVQPKLAAVSQLAFAAAIYPPVSRHEREAEQEVLCSRLDLIHDYHLTGRDQANMASDLIPIVRSGENNLSTHSRNYPRLCLI</sequence>
<gene>
    <name evidence="1" type="ORF">CA85_40670</name>
</gene>
<organism evidence="1 2">
    <name type="scientific">Allorhodopirellula solitaria</name>
    <dbReference type="NCBI Taxonomy" id="2527987"/>
    <lineage>
        <taxon>Bacteria</taxon>
        <taxon>Pseudomonadati</taxon>
        <taxon>Planctomycetota</taxon>
        <taxon>Planctomycetia</taxon>
        <taxon>Pirellulales</taxon>
        <taxon>Pirellulaceae</taxon>
        <taxon>Allorhodopirellula</taxon>
    </lineage>
</organism>
<evidence type="ECO:0000313" key="1">
    <source>
        <dbReference type="EMBL" id="TWT56534.1"/>
    </source>
</evidence>
<protein>
    <submittedName>
        <fullName evidence="1">Uncharacterized protein</fullName>
    </submittedName>
</protein>
<dbReference type="AlphaFoldDB" id="A0A5C5X059"/>
<evidence type="ECO:0000313" key="2">
    <source>
        <dbReference type="Proteomes" id="UP000318053"/>
    </source>
</evidence>
<dbReference type="Proteomes" id="UP000318053">
    <property type="component" value="Unassembled WGS sequence"/>
</dbReference>